<dbReference type="CDD" id="cd00693">
    <property type="entry name" value="secretory_peroxidase"/>
    <property type="match status" value="1"/>
</dbReference>
<dbReference type="PANTHER" id="PTHR31517">
    <property type="match status" value="1"/>
</dbReference>
<gene>
    <name evidence="23" type="primary">BnaC07g34540D</name>
    <name evidence="22" type="ORF">DARMORV10_C07P48940.1</name>
    <name evidence="23" type="ORF">GSBRNA2T00031244001</name>
</gene>
<dbReference type="PROSITE" id="PS00435">
    <property type="entry name" value="PEROXIDASE_1"/>
    <property type="match status" value="1"/>
</dbReference>
<keyword evidence="7 19" id="KW-0349">Heme</keyword>
<keyword evidence="11 16" id="KW-0408">Iron</keyword>
<dbReference type="GO" id="GO:0042744">
    <property type="term" value="P:hydrogen peroxide catabolic process"/>
    <property type="evidence" value="ECO:0007669"/>
    <property type="project" value="UniProtKB-KW"/>
</dbReference>
<feature type="binding site" evidence="16">
    <location>
        <position position="120"/>
    </location>
    <ligand>
        <name>Ca(2+)</name>
        <dbReference type="ChEBI" id="CHEBI:29108"/>
        <label>1</label>
    </ligand>
</feature>
<evidence type="ECO:0000256" key="2">
    <source>
        <dbReference type="ARBA" id="ARBA00002322"/>
    </source>
</evidence>
<evidence type="ECO:0000256" key="10">
    <source>
        <dbReference type="ARBA" id="ARBA00023002"/>
    </source>
</evidence>
<comment type="catalytic activity">
    <reaction evidence="1 19">
        <text>2 a phenolic donor + H2O2 = 2 a phenolic radical donor + 2 H2O</text>
        <dbReference type="Rhea" id="RHEA:56136"/>
        <dbReference type="ChEBI" id="CHEBI:15377"/>
        <dbReference type="ChEBI" id="CHEBI:16240"/>
        <dbReference type="ChEBI" id="CHEBI:139520"/>
        <dbReference type="ChEBI" id="CHEBI:139521"/>
        <dbReference type="EC" id="1.11.1.7"/>
    </reaction>
</comment>
<dbReference type="InterPro" id="IPR000823">
    <property type="entry name" value="Peroxidase_pln"/>
</dbReference>
<dbReference type="GO" id="GO:0046872">
    <property type="term" value="F:metal ion binding"/>
    <property type="evidence" value="ECO:0007669"/>
    <property type="project" value="UniProtKB-UniRule"/>
</dbReference>
<dbReference type="Proteomes" id="UP000028999">
    <property type="component" value="Unassembled WGS sequence"/>
</dbReference>
<keyword evidence="20" id="KW-1133">Transmembrane helix</keyword>
<feature type="binding site" evidence="16">
    <location>
        <position position="129"/>
    </location>
    <ligand>
        <name>Ca(2+)</name>
        <dbReference type="ChEBI" id="CHEBI:29108"/>
        <label>1</label>
    </ligand>
</feature>
<keyword evidence="24" id="KW-1185">Reference proteome</keyword>
<dbReference type="InterPro" id="IPR002016">
    <property type="entry name" value="Haem_peroxidase"/>
</dbReference>
<evidence type="ECO:0000313" key="22">
    <source>
        <dbReference type="EMBL" id="CAF2023337.1"/>
    </source>
</evidence>
<evidence type="ECO:0000313" key="23">
    <source>
        <dbReference type="EMBL" id="CDY09607.1"/>
    </source>
</evidence>
<evidence type="ECO:0000256" key="4">
    <source>
        <dbReference type="ARBA" id="ARBA00012313"/>
    </source>
</evidence>
<evidence type="ECO:0000313" key="24">
    <source>
        <dbReference type="Proteomes" id="UP000028999"/>
    </source>
</evidence>
<feature type="binding site" evidence="15">
    <location>
        <position position="217"/>
    </location>
    <ligand>
        <name>substrate</name>
    </ligand>
</feature>
<dbReference type="FunFam" id="1.10.420.10:FF:000001">
    <property type="entry name" value="Peroxidase"/>
    <property type="match status" value="1"/>
</dbReference>
<keyword evidence="10 19" id="KW-0560">Oxidoreductase</keyword>
<feature type="binding site" evidence="16">
    <location>
        <position position="296"/>
    </location>
    <ligand>
        <name>Ca(2+)</name>
        <dbReference type="ChEBI" id="CHEBI:29108"/>
        <label>2</label>
    </ligand>
</feature>
<feature type="binding site" evidence="16">
    <location>
        <position position="125"/>
    </location>
    <ligand>
        <name>Ca(2+)</name>
        <dbReference type="ChEBI" id="CHEBI:29108"/>
        <label>1</label>
    </ligand>
</feature>
<comment type="function">
    <text evidence="2">Removal of H(2)O(2), oxidation of toxic reductants, biosynthesis and degradation of lignin, suberization, auxin catabolism, response to environmental stresses such as wounding, pathogen attack and oxidative stress. These functions might be dependent on each isozyme/isoform in each plant tissue.</text>
</comment>
<comment type="cofactor">
    <cofactor evidence="16 19">
        <name>Ca(2+)</name>
        <dbReference type="ChEBI" id="CHEBI:29108"/>
    </cofactor>
    <text evidence="16 19">Binds 2 calcium ions per subunit.</text>
</comment>
<dbReference type="EC" id="1.11.1.7" evidence="4 19"/>
<evidence type="ECO:0000256" key="17">
    <source>
        <dbReference type="PIRSR" id="PIRSR600823-4"/>
    </source>
</evidence>
<feature type="active site" description="Proton acceptor" evidence="14">
    <location>
        <position position="119"/>
    </location>
</feature>
<evidence type="ECO:0000256" key="5">
    <source>
        <dbReference type="ARBA" id="ARBA00022525"/>
    </source>
</evidence>
<dbReference type="Proteomes" id="UP001295469">
    <property type="component" value="Chromosome C07"/>
</dbReference>
<comment type="subcellular location">
    <subcellularLocation>
        <location evidence="19">Secreted</location>
    </subcellularLocation>
</comment>
<evidence type="ECO:0000256" key="11">
    <source>
        <dbReference type="ARBA" id="ARBA00023004"/>
    </source>
</evidence>
<comment type="similarity">
    <text evidence="3">Belongs to the peroxidase family. Ascorbate peroxidase subfamily.</text>
</comment>
<dbReference type="GO" id="GO:0005576">
    <property type="term" value="C:extracellular region"/>
    <property type="evidence" value="ECO:0007669"/>
    <property type="project" value="UniProtKB-SubCell"/>
</dbReference>
<keyword evidence="9" id="KW-0732">Signal</keyword>
<evidence type="ECO:0000256" key="15">
    <source>
        <dbReference type="PIRSR" id="PIRSR600823-2"/>
    </source>
</evidence>
<dbReference type="GO" id="GO:0140825">
    <property type="term" value="F:lactoperoxidase activity"/>
    <property type="evidence" value="ECO:0007669"/>
    <property type="project" value="UniProtKB-EC"/>
</dbReference>
<comment type="cofactor">
    <cofactor evidence="16 19">
        <name>heme b</name>
        <dbReference type="ChEBI" id="CHEBI:60344"/>
    </cofactor>
    <text evidence="16 19">Binds 1 heme b (iron(II)-protoporphyrin IX) group per subunit.</text>
</comment>
<dbReference type="PANTHER" id="PTHR31517:SF88">
    <property type="entry name" value="PEROXIDASE 41"/>
    <property type="match status" value="1"/>
</dbReference>
<feature type="binding site" evidence="16">
    <location>
        <position position="299"/>
    </location>
    <ligand>
        <name>Ca(2+)</name>
        <dbReference type="ChEBI" id="CHEBI:29108"/>
        <label>2</label>
    </ligand>
</feature>
<feature type="binding site" evidence="16">
    <location>
        <position position="127"/>
    </location>
    <ligand>
        <name>Ca(2+)</name>
        <dbReference type="ChEBI" id="CHEBI:29108"/>
        <label>1</label>
    </ligand>
</feature>
<dbReference type="Gramene" id="CDY09607">
    <property type="protein sequence ID" value="CDY09607"/>
    <property type="gene ID" value="GSBRNA2T00031244001"/>
</dbReference>
<comment type="similarity">
    <text evidence="19">Belongs to the peroxidase family. Classical plant (class III) peroxidase subfamily.</text>
</comment>
<dbReference type="Gene3D" id="1.10.420.10">
    <property type="entry name" value="Peroxidase, domain 2"/>
    <property type="match status" value="1"/>
</dbReference>
<dbReference type="AlphaFoldDB" id="A0A078F967"/>
<dbReference type="PRINTS" id="PR00461">
    <property type="entry name" value="PLPEROXIDASE"/>
</dbReference>
<keyword evidence="20" id="KW-0812">Transmembrane</keyword>
<feature type="disulfide bond" evidence="18">
    <location>
        <begin position="254"/>
        <end position="282"/>
    </location>
</feature>
<feature type="binding site" description="axial binding residue" evidence="16">
    <location>
        <position position="247"/>
    </location>
    <ligand>
        <name>heme b</name>
        <dbReference type="ChEBI" id="CHEBI:60344"/>
    </ligand>
    <ligandPart>
        <name>Fe</name>
        <dbReference type="ChEBI" id="CHEBI:18248"/>
    </ligandPart>
</feature>
<dbReference type="GO" id="GO:0006979">
    <property type="term" value="P:response to oxidative stress"/>
    <property type="evidence" value="ECO:0007669"/>
    <property type="project" value="UniProtKB-UniRule"/>
</dbReference>
<dbReference type="EMBL" id="LK031998">
    <property type="protein sequence ID" value="CDY09607.1"/>
    <property type="molecule type" value="Genomic_DNA"/>
</dbReference>
<dbReference type="PROSITE" id="PS00436">
    <property type="entry name" value="PEROXIDASE_2"/>
    <property type="match status" value="1"/>
</dbReference>
<dbReference type="PROSITE" id="PS50873">
    <property type="entry name" value="PEROXIDASE_4"/>
    <property type="match status" value="1"/>
</dbReference>
<keyword evidence="13 19" id="KW-0376">Hydrogen peroxide</keyword>
<evidence type="ECO:0000256" key="1">
    <source>
        <dbReference type="ARBA" id="ARBA00000189"/>
    </source>
</evidence>
<dbReference type="STRING" id="3708.A0A078F967"/>
<feature type="binding site" evidence="16">
    <location>
        <position position="141"/>
    </location>
    <ligand>
        <name>Ca(2+)</name>
        <dbReference type="ChEBI" id="CHEBI:29108"/>
        <label>1</label>
    </ligand>
</feature>
<keyword evidence="5 19" id="KW-0964">Secreted</keyword>
<dbReference type="InterPro" id="IPR019793">
    <property type="entry name" value="Peroxidases_heam-ligand_BS"/>
</dbReference>
<feature type="domain" description="Plant heme peroxidase family profile" evidence="21">
    <location>
        <begin position="78"/>
        <end position="376"/>
    </location>
</feature>
<dbReference type="InterPro" id="IPR033905">
    <property type="entry name" value="Secretory_peroxidase"/>
</dbReference>
<accession>A0A078F967</accession>
<feature type="disulfide bond" evidence="18">
    <location>
        <begin position="175"/>
        <end position="372"/>
    </location>
</feature>
<evidence type="ECO:0000256" key="7">
    <source>
        <dbReference type="ARBA" id="ARBA00022617"/>
    </source>
</evidence>
<dbReference type="PRINTS" id="PR00458">
    <property type="entry name" value="PEROXIDASE"/>
</dbReference>
<dbReference type="Pfam" id="PF00141">
    <property type="entry name" value="peroxidase"/>
    <property type="match status" value="1"/>
</dbReference>
<feature type="site" description="Transition state stabilizer" evidence="17">
    <location>
        <position position="115"/>
    </location>
</feature>
<keyword evidence="12 18" id="KW-1015">Disulfide bond</keyword>
<keyword evidence="6 19" id="KW-0575">Peroxidase</keyword>
<feature type="disulfide bond" evidence="18">
    <location>
        <begin position="88"/>
        <end position="169"/>
    </location>
</feature>
<evidence type="ECO:0000256" key="9">
    <source>
        <dbReference type="ARBA" id="ARBA00022729"/>
    </source>
</evidence>
<feature type="disulfide bond" evidence="18">
    <location>
        <begin position="121"/>
        <end position="126"/>
    </location>
</feature>
<keyword evidence="8 16" id="KW-0479">Metal-binding</keyword>
<name>A0A078F967_BRANA</name>
<reference evidence="23" key="2">
    <citation type="submission" date="2014-06" db="EMBL/GenBank/DDBJ databases">
        <authorList>
            <person name="Genoscope - CEA"/>
        </authorList>
    </citation>
    <scope>NUCLEOTIDE SEQUENCE</scope>
</reference>
<reference evidence="22" key="3">
    <citation type="submission" date="2021-01" db="EMBL/GenBank/DDBJ databases">
        <authorList>
            <consortium name="Genoscope - CEA"/>
            <person name="William W."/>
        </authorList>
    </citation>
    <scope>NUCLEOTIDE SEQUENCE</scope>
</reference>
<evidence type="ECO:0000256" key="20">
    <source>
        <dbReference type="SAM" id="Phobius"/>
    </source>
</evidence>
<dbReference type="PaxDb" id="3708-A0A078F967"/>
<dbReference type="FunFam" id="1.10.520.10:FF:000008">
    <property type="entry name" value="Peroxidase"/>
    <property type="match status" value="1"/>
</dbReference>
<evidence type="ECO:0000256" key="6">
    <source>
        <dbReference type="ARBA" id="ARBA00022559"/>
    </source>
</evidence>
<evidence type="ECO:0000259" key="21">
    <source>
        <dbReference type="PROSITE" id="PS50873"/>
    </source>
</evidence>
<keyword evidence="20" id="KW-0472">Membrane</keyword>
<sequence>MLTPTTRTYMVLFFLGNNQIESSTIPRRHLNINSNLHILREQNRYTSHEFTMLTSWFLNVFFLVLASVPSILSAPATNLTKDYYQKTCPDFSKIVRDTVTTKQAQQPTTAAGTLRVFFHDCFLEGCDASVLVATNSFNKAERDDELNESLPGDAFDIVTRIKTALELSCPGVVSCADILAQSTRDLITIVGGPFYEVKLGRKDGFESKAHKVHGNIPIANHTVHDMMSIFKKNGFSLKEMVALSGGHTVGFAHCIEFSNRLFGPRADPELDSRYADRLKDLCKNHMVNKSMAAFLDPITPGKFDNMYFKNLKRGLGLLASDHALFKDNGTRPFVDLYADNQTAFFEDFARAMEKLGMVGVKGDKDGEVRRKCDHFNKLDV</sequence>
<dbReference type="EMBL" id="HG994371">
    <property type="protein sequence ID" value="CAF2023337.1"/>
    <property type="molecule type" value="Genomic_DNA"/>
</dbReference>
<dbReference type="InterPro" id="IPR010255">
    <property type="entry name" value="Haem_peroxidase_sf"/>
</dbReference>
<evidence type="ECO:0000256" key="18">
    <source>
        <dbReference type="PIRSR" id="PIRSR600823-5"/>
    </source>
</evidence>
<organism evidence="23 24">
    <name type="scientific">Brassica napus</name>
    <name type="common">Rape</name>
    <dbReference type="NCBI Taxonomy" id="3708"/>
    <lineage>
        <taxon>Eukaryota</taxon>
        <taxon>Viridiplantae</taxon>
        <taxon>Streptophyta</taxon>
        <taxon>Embryophyta</taxon>
        <taxon>Tracheophyta</taxon>
        <taxon>Spermatophyta</taxon>
        <taxon>Magnoliopsida</taxon>
        <taxon>eudicotyledons</taxon>
        <taxon>Gunneridae</taxon>
        <taxon>Pentapetalae</taxon>
        <taxon>rosids</taxon>
        <taxon>malvids</taxon>
        <taxon>Brassicales</taxon>
        <taxon>Brassicaceae</taxon>
        <taxon>Brassiceae</taxon>
        <taxon>Brassica</taxon>
    </lineage>
</organism>
<feature type="binding site" evidence="16">
    <location>
        <position position="304"/>
    </location>
    <ligand>
        <name>Ca(2+)</name>
        <dbReference type="ChEBI" id="CHEBI:29108"/>
        <label>2</label>
    </ligand>
</feature>
<evidence type="ECO:0000256" key="16">
    <source>
        <dbReference type="PIRSR" id="PIRSR600823-3"/>
    </source>
</evidence>
<keyword evidence="16 19" id="KW-0106">Calcium</keyword>
<dbReference type="Gene3D" id="1.10.520.10">
    <property type="match status" value="1"/>
</dbReference>
<evidence type="ECO:0000256" key="3">
    <source>
        <dbReference type="ARBA" id="ARBA00006873"/>
    </source>
</evidence>
<reference evidence="23 24" key="1">
    <citation type="journal article" date="2014" name="Science">
        <title>Plant genetics. Early allopolyploid evolution in the post-Neolithic Brassica napus oilseed genome.</title>
        <authorList>
            <person name="Chalhoub B."/>
            <person name="Denoeud F."/>
            <person name="Liu S."/>
            <person name="Parkin I.A."/>
            <person name="Tang H."/>
            <person name="Wang X."/>
            <person name="Chiquet J."/>
            <person name="Belcram H."/>
            <person name="Tong C."/>
            <person name="Samans B."/>
            <person name="Correa M."/>
            <person name="Da Silva C."/>
            <person name="Just J."/>
            <person name="Falentin C."/>
            <person name="Koh C.S."/>
            <person name="Le Clainche I."/>
            <person name="Bernard M."/>
            <person name="Bento P."/>
            <person name="Noel B."/>
            <person name="Labadie K."/>
            <person name="Alberti A."/>
            <person name="Charles M."/>
            <person name="Arnaud D."/>
            <person name="Guo H."/>
            <person name="Daviaud C."/>
            <person name="Alamery S."/>
            <person name="Jabbari K."/>
            <person name="Zhao M."/>
            <person name="Edger P.P."/>
            <person name="Chelaifa H."/>
            <person name="Tack D."/>
            <person name="Lassalle G."/>
            <person name="Mestiri I."/>
            <person name="Schnel N."/>
            <person name="Le Paslier M.C."/>
            <person name="Fan G."/>
            <person name="Renault V."/>
            <person name="Bayer P.E."/>
            <person name="Golicz A.A."/>
            <person name="Manoli S."/>
            <person name="Lee T.H."/>
            <person name="Thi V.H."/>
            <person name="Chalabi S."/>
            <person name="Hu Q."/>
            <person name="Fan C."/>
            <person name="Tollenaere R."/>
            <person name="Lu Y."/>
            <person name="Battail C."/>
            <person name="Shen J."/>
            <person name="Sidebottom C.H."/>
            <person name="Wang X."/>
            <person name="Canaguier A."/>
            <person name="Chauveau A."/>
            <person name="Berard A."/>
            <person name="Deniot G."/>
            <person name="Guan M."/>
            <person name="Liu Z."/>
            <person name="Sun F."/>
            <person name="Lim Y.P."/>
            <person name="Lyons E."/>
            <person name="Town C.D."/>
            <person name="Bancroft I."/>
            <person name="Wang X."/>
            <person name="Meng J."/>
            <person name="Ma J."/>
            <person name="Pires J.C."/>
            <person name="King G.J."/>
            <person name="Brunel D."/>
            <person name="Delourme R."/>
            <person name="Renard M."/>
            <person name="Aury J.M."/>
            <person name="Adams K.L."/>
            <person name="Batley J."/>
            <person name="Snowdon R.J."/>
            <person name="Tost J."/>
            <person name="Edwards D."/>
            <person name="Zhou Y."/>
            <person name="Hua W."/>
            <person name="Sharpe A.G."/>
            <person name="Paterson A.H."/>
            <person name="Guan C."/>
            <person name="Wincker P."/>
        </authorList>
    </citation>
    <scope>NUCLEOTIDE SEQUENCE [LARGE SCALE GENOMIC DNA]</scope>
    <source>
        <strain evidence="24">cv. Darmor-bzh</strain>
    </source>
</reference>
<evidence type="ECO:0000256" key="19">
    <source>
        <dbReference type="RuleBase" id="RU362060"/>
    </source>
</evidence>
<dbReference type="InterPro" id="IPR019794">
    <property type="entry name" value="Peroxidases_AS"/>
</dbReference>
<evidence type="ECO:0000256" key="8">
    <source>
        <dbReference type="ARBA" id="ARBA00022723"/>
    </source>
</evidence>
<evidence type="ECO:0000256" key="14">
    <source>
        <dbReference type="PIRSR" id="PIRSR600823-1"/>
    </source>
</evidence>
<dbReference type="GO" id="GO:0020037">
    <property type="term" value="F:heme binding"/>
    <property type="evidence" value="ECO:0007669"/>
    <property type="project" value="UniProtKB-UniRule"/>
</dbReference>
<dbReference type="OMA" id="ETNKTMA"/>
<feature type="binding site" evidence="16">
    <location>
        <position position="248"/>
    </location>
    <ligand>
        <name>Ca(2+)</name>
        <dbReference type="ChEBI" id="CHEBI:29108"/>
        <label>2</label>
    </ligand>
</feature>
<proteinExistence type="inferred from homology"/>
<evidence type="ECO:0000256" key="13">
    <source>
        <dbReference type="ARBA" id="ARBA00023324"/>
    </source>
</evidence>
<feature type="transmembrane region" description="Helical" evidence="20">
    <location>
        <begin position="50"/>
        <end position="72"/>
    </location>
</feature>
<evidence type="ECO:0000256" key="12">
    <source>
        <dbReference type="ARBA" id="ARBA00023157"/>
    </source>
</evidence>
<protein>
    <recommendedName>
        <fullName evidence="4 19">Peroxidase</fullName>
        <ecNumber evidence="4 19">1.11.1.7</ecNumber>
    </recommendedName>
</protein>
<dbReference type="SUPFAM" id="SSF48113">
    <property type="entry name" value="Heme-dependent peroxidases"/>
    <property type="match status" value="1"/>
</dbReference>